<protein>
    <submittedName>
        <fullName evidence="2">Uncharacterized protein</fullName>
    </submittedName>
</protein>
<keyword evidence="1" id="KW-0472">Membrane</keyword>
<name>A0A0E9R7C8_ANGAN</name>
<proteinExistence type="predicted"/>
<accession>A0A0E9R7C8</accession>
<dbReference type="EMBL" id="GBXM01083885">
    <property type="protein sequence ID" value="JAH24692.1"/>
    <property type="molecule type" value="Transcribed_RNA"/>
</dbReference>
<sequence length="60" mass="6844">MPLCRILKVTCFNLMLAFFALMIKQSLILIKCNCMYLLCFVPCLVDQSVSYAEVGISEVY</sequence>
<evidence type="ECO:0000313" key="2">
    <source>
        <dbReference type="EMBL" id="JAH24692.1"/>
    </source>
</evidence>
<reference evidence="2" key="2">
    <citation type="journal article" date="2015" name="Fish Shellfish Immunol.">
        <title>Early steps in the European eel (Anguilla anguilla)-Vibrio vulnificus interaction in the gills: Role of the RtxA13 toxin.</title>
        <authorList>
            <person name="Callol A."/>
            <person name="Pajuelo D."/>
            <person name="Ebbesson L."/>
            <person name="Teles M."/>
            <person name="MacKenzie S."/>
            <person name="Amaro C."/>
        </authorList>
    </citation>
    <scope>NUCLEOTIDE SEQUENCE</scope>
</reference>
<reference evidence="2" key="1">
    <citation type="submission" date="2014-11" db="EMBL/GenBank/DDBJ databases">
        <authorList>
            <person name="Amaro Gonzalez C."/>
        </authorList>
    </citation>
    <scope>NUCLEOTIDE SEQUENCE</scope>
</reference>
<keyword evidence="1" id="KW-0812">Transmembrane</keyword>
<feature type="transmembrane region" description="Helical" evidence="1">
    <location>
        <begin position="6"/>
        <end position="23"/>
    </location>
</feature>
<keyword evidence="1" id="KW-1133">Transmembrane helix</keyword>
<evidence type="ECO:0000256" key="1">
    <source>
        <dbReference type="SAM" id="Phobius"/>
    </source>
</evidence>
<dbReference type="AlphaFoldDB" id="A0A0E9R7C8"/>
<organism evidence="2">
    <name type="scientific">Anguilla anguilla</name>
    <name type="common">European freshwater eel</name>
    <name type="synonym">Muraena anguilla</name>
    <dbReference type="NCBI Taxonomy" id="7936"/>
    <lineage>
        <taxon>Eukaryota</taxon>
        <taxon>Metazoa</taxon>
        <taxon>Chordata</taxon>
        <taxon>Craniata</taxon>
        <taxon>Vertebrata</taxon>
        <taxon>Euteleostomi</taxon>
        <taxon>Actinopterygii</taxon>
        <taxon>Neopterygii</taxon>
        <taxon>Teleostei</taxon>
        <taxon>Anguilliformes</taxon>
        <taxon>Anguillidae</taxon>
        <taxon>Anguilla</taxon>
    </lineage>
</organism>